<gene>
    <name evidence="2" type="ORF">PHYPA_013197</name>
</gene>
<keyword evidence="1" id="KW-1133">Transmembrane helix</keyword>
<organism evidence="2">
    <name type="scientific">Physcomitrium patens</name>
    <name type="common">Spreading-leaved earth moss</name>
    <name type="synonym">Physcomitrella patens</name>
    <dbReference type="NCBI Taxonomy" id="3218"/>
    <lineage>
        <taxon>Eukaryota</taxon>
        <taxon>Viridiplantae</taxon>
        <taxon>Streptophyta</taxon>
        <taxon>Embryophyta</taxon>
        <taxon>Bryophyta</taxon>
        <taxon>Bryophytina</taxon>
        <taxon>Bryopsida</taxon>
        <taxon>Funariidae</taxon>
        <taxon>Funariales</taxon>
        <taxon>Funariaceae</taxon>
        <taxon>Physcomitrium</taxon>
    </lineage>
</organism>
<evidence type="ECO:0000313" key="2">
    <source>
        <dbReference type="EMBL" id="PNR48720.1"/>
    </source>
</evidence>
<keyword evidence="1" id="KW-0812">Transmembrane</keyword>
<dbReference type="Gramene" id="Pp3c9_25910V3.1">
    <property type="protein sequence ID" value="PAC:32912501.CDS.1"/>
    <property type="gene ID" value="Pp3c9_25910"/>
</dbReference>
<dbReference type="EMBL" id="ABEU02000009">
    <property type="protein sequence ID" value="PNR48720.1"/>
    <property type="molecule type" value="Genomic_DNA"/>
</dbReference>
<reference evidence="2 4" key="2">
    <citation type="journal article" date="2018" name="Plant J.">
        <title>The Physcomitrella patens chromosome-scale assembly reveals moss genome structure and evolution.</title>
        <authorList>
            <person name="Lang D."/>
            <person name="Ullrich K.K."/>
            <person name="Murat F."/>
            <person name="Fuchs J."/>
            <person name="Jenkins J."/>
            <person name="Haas F.B."/>
            <person name="Piednoel M."/>
            <person name="Gundlach H."/>
            <person name="Van Bel M."/>
            <person name="Meyberg R."/>
            <person name="Vives C."/>
            <person name="Morata J."/>
            <person name="Symeonidi A."/>
            <person name="Hiss M."/>
            <person name="Muchero W."/>
            <person name="Kamisugi Y."/>
            <person name="Saleh O."/>
            <person name="Blanc G."/>
            <person name="Decker E.L."/>
            <person name="van Gessel N."/>
            <person name="Grimwood J."/>
            <person name="Hayes R.D."/>
            <person name="Graham S.W."/>
            <person name="Gunter L.E."/>
            <person name="McDaniel S.F."/>
            <person name="Hoernstein S.N.W."/>
            <person name="Larsson A."/>
            <person name="Li F.W."/>
            <person name="Perroud P.F."/>
            <person name="Phillips J."/>
            <person name="Ranjan P."/>
            <person name="Rokshar D.S."/>
            <person name="Rothfels C.J."/>
            <person name="Schneider L."/>
            <person name="Shu S."/>
            <person name="Stevenson D.W."/>
            <person name="Thummler F."/>
            <person name="Tillich M."/>
            <person name="Villarreal Aguilar J.C."/>
            <person name="Widiez T."/>
            <person name="Wong G.K."/>
            <person name="Wymore A."/>
            <person name="Zhang Y."/>
            <person name="Zimmer A.D."/>
            <person name="Quatrano R.S."/>
            <person name="Mayer K.F.X."/>
            <person name="Goodstein D."/>
            <person name="Casacuberta J.M."/>
            <person name="Vandepoele K."/>
            <person name="Reski R."/>
            <person name="Cuming A.C."/>
            <person name="Tuskan G.A."/>
            <person name="Maumus F."/>
            <person name="Salse J."/>
            <person name="Schmutz J."/>
            <person name="Rensing S.A."/>
        </authorList>
    </citation>
    <scope>NUCLEOTIDE SEQUENCE [LARGE SCALE GENOMIC DNA]</scope>
    <source>
        <strain evidence="3 4">cv. Gransden 2004</strain>
    </source>
</reference>
<feature type="transmembrane region" description="Helical" evidence="1">
    <location>
        <begin position="6"/>
        <end position="22"/>
    </location>
</feature>
<evidence type="ECO:0000313" key="3">
    <source>
        <dbReference type="EnsemblPlants" id="PAC:32912501.CDS.1"/>
    </source>
</evidence>
<proteinExistence type="predicted"/>
<dbReference type="InParanoid" id="A0A2K1K4M6"/>
<accession>A0A2K1K4M6</accession>
<keyword evidence="4" id="KW-1185">Reference proteome</keyword>
<dbReference type="Proteomes" id="UP000006727">
    <property type="component" value="Chromosome 9"/>
</dbReference>
<evidence type="ECO:0000313" key="4">
    <source>
        <dbReference type="Proteomes" id="UP000006727"/>
    </source>
</evidence>
<keyword evidence="1" id="KW-0472">Membrane</keyword>
<dbReference type="AlphaFoldDB" id="A0A2K1K4M6"/>
<sequence length="50" mass="5734">MLIWQMIFLSSTIMSFFGLPILRSSLLKVNFFACLEKVALLQPSSKAIWL</sequence>
<evidence type="ECO:0000256" key="1">
    <source>
        <dbReference type="SAM" id="Phobius"/>
    </source>
</evidence>
<reference evidence="3" key="3">
    <citation type="submission" date="2020-12" db="UniProtKB">
        <authorList>
            <consortium name="EnsemblPlants"/>
        </authorList>
    </citation>
    <scope>IDENTIFICATION</scope>
</reference>
<protein>
    <submittedName>
        <fullName evidence="2 3">Uncharacterized protein</fullName>
    </submittedName>
</protein>
<dbReference type="EnsemblPlants" id="Pp3c9_25910V3.1">
    <property type="protein sequence ID" value="PAC:32912501.CDS.1"/>
    <property type="gene ID" value="Pp3c9_25910"/>
</dbReference>
<name>A0A2K1K4M6_PHYPA</name>
<reference evidence="2 4" key="1">
    <citation type="journal article" date="2008" name="Science">
        <title>The Physcomitrella genome reveals evolutionary insights into the conquest of land by plants.</title>
        <authorList>
            <person name="Rensing S."/>
            <person name="Lang D."/>
            <person name="Zimmer A."/>
            <person name="Terry A."/>
            <person name="Salamov A."/>
            <person name="Shapiro H."/>
            <person name="Nishiyama T."/>
            <person name="Perroud P.-F."/>
            <person name="Lindquist E."/>
            <person name="Kamisugi Y."/>
            <person name="Tanahashi T."/>
            <person name="Sakakibara K."/>
            <person name="Fujita T."/>
            <person name="Oishi K."/>
            <person name="Shin-I T."/>
            <person name="Kuroki Y."/>
            <person name="Toyoda A."/>
            <person name="Suzuki Y."/>
            <person name="Hashimoto A."/>
            <person name="Yamaguchi K."/>
            <person name="Sugano A."/>
            <person name="Kohara Y."/>
            <person name="Fujiyama A."/>
            <person name="Anterola A."/>
            <person name="Aoki S."/>
            <person name="Ashton N."/>
            <person name="Barbazuk W.B."/>
            <person name="Barker E."/>
            <person name="Bennetzen J."/>
            <person name="Bezanilla M."/>
            <person name="Blankenship R."/>
            <person name="Cho S.H."/>
            <person name="Dutcher S."/>
            <person name="Estelle M."/>
            <person name="Fawcett J.A."/>
            <person name="Gundlach H."/>
            <person name="Hanada K."/>
            <person name="Heyl A."/>
            <person name="Hicks K.A."/>
            <person name="Hugh J."/>
            <person name="Lohr M."/>
            <person name="Mayer K."/>
            <person name="Melkozernov A."/>
            <person name="Murata T."/>
            <person name="Nelson D."/>
            <person name="Pils B."/>
            <person name="Prigge M."/>
            <person name="Reiss B."/>
            <person name="Renner T."/>
            <person name="Rombauts S."/>
            <person name="Rushton P."/>
            <person name="Sanderfoot A."/>
            <person name="Schween G."/>
            <person name="Shiu S.-H."/>
            <person name="Stueber K."/>
            <person name="Theodoulou F.L."/>
            <person name="Tu H."/>
            <person name="Van de Peer Y."/>
            <person name="Verrier P.J."/>
            <person name="Waters E."/>
            <person name="Wood A."/>
            <person name="Yang L."/>
            <person name="Cove D."/>
            <person name="Cuming A."/>
            <person name="Hasebe M."/>
            <person name="Lucas S."/>
            <person name="Mishler D.B."/>
            <person name="Reski R."/>
            <person name="Grigoriev I."/>
            <person name="Quatrano R.S."/>
            <person name="Boore J.L."/>
        </authorList>
    </citation>
    <scope>NUCLEOTIDE SEQUENCE [LARGE SCALE GENOMIC DNA]</scope>
    <source>
        <strain evidence="3 4">cv. Gransden 2004</strain>
    </source>
</reference>